<evidence type="ECO:0008006" key="3">
    <source>
        <dbReference type="Google" id="ProtNLM"/>
    </source>
</evidence>
<proteinExistence type="predicted"/>
<dbReference type="Proteomes" id="UP000887043">
    <property type="component" value="Unassembled WGS sequence"/>
</dbReference>
<dbReference type="AlphaFoldDB" id="A0AA37MEQ0"/>
<evidence type="ECO:0000313" key="1">
    <source>
        <dbReference type="EMBL" id="GJG28898.1"/>
    </source>
</evidence>
<organism evidence="1 2">
    <name type="scientific">Segatella bryantii</name>
    <name type="common">Prevotella bryantii</name>
    <dbReference type="NCBI Taxonomy" id="77095"/>
    <lineage>
        <taxon>Bacteria</taxon>
        <taxon>Pseudomonadati</taxon>
        <taxon>Bacteroidota</taxon>
        <taxon>Bacteroidia</taxon>
        <taxon>Bacteroidales</taxon>
        <taxon>Prevotellaceae</taxon>
        <taxon>Segatella</taxon>
    </lineage>
</organism>
<comment type="caution">
    <text evidence="1">The sequence shown here is derived from an EMBL/GenBank/DDBJ whole genome shotgun (WGS) entry which is preliminary data.</text>
</comment>
<evidence type="ECO:0000313" key="2">
    <source>
        <dbReference type="Proteomes" id="UP000887043"/>
    </source>
</evidence>
<sequence>MSMSKINLFVCISIVICSLSSCIPIGHTRVLAVFKNCTNDTVYIGASHYDNIDSVSEQVSPHYNFVANNGLDISNISLWEGTYFRSDNFIYPDSLCSIDADYLFHDTDTCYFFLIKWENAKGFSWDEIRTKKLYRRWIVTRDKEGRFDRHIRNLNTNKN</sequence>
<protein>
    <recommendedName>
        <fullName evidence="3">Lipoprotein</fullName>
    </recommendedName>
</protein>
<name>A0AA37MEQ0_SEGBR</name>
<dbReference type="PROSITE" id="PS51257">
    <property type="entry name" value="PROKAR_LIPOPROTEIN"/>
    <property type="match status" value="1"/>
</dbReference>
<gene>
    <name evidence="1" type="ORF">PRRU23_25980</name>
</gene>
<accession>A0AA37MEQ0</accession>
<reference evidence="1" key="1">
    <citation type="submission" date="2021-08" db="EMBL/GenBank/DDBJ databases">
        <title>Prevotella lacticifex sp. nov., isolated from rumen of cow.</title>
        <authorList>
            <person name="Shinkai T."/>
            <person name="Ikeyama N."/>
            <person name="Kumagai M."/>
            <person name="Ohmori H."/>
            <person name="Sakamoto M."/>
            <person name="Ohkuma M."/>
            <person name="Mitsumori M."/>
        </authorList>
    </citation>
    <scope>NUCLEOTIDE SEQUENCE</scope>
    <source>
        <strain evidence="1">DSM 11371</strain>
    </source>
</reference>
<dbReference type="EMBL" id="BPTR01000001">
    <property type="protein sequence ID" value="GJG28898.1"/>
    <property type="molecule type" value="Genomic_DNA"/>
</dbReference>